<protein>
    <submittedName>
        <fullName evidence="4">Uncharacterized protein</fullName>
    </submittedName>
</protein>
<keyword evidence="1" id="KW-1133">Transmembrane helix</keyword>
<evidence type="ECO:0000313" key="3">
    <source>
        <dbReference type="EMBL" id="JAT85711.1"/>
    </source>
</evidence>
<dbReference type="EMBL" id="GDQN01008983">
    <property type="protein sequence ID" value="JAT82071.1"/>
    <property type="molecule type" value="Transcribed_RNA"/>
</dbReference>
<organism evidence="4">
    <name type="scientific">Pectinophora gossypiella</name>
    <name type="common">Cotton pink bollworm</name>
    <name type="synonym">Depressaria gossypiella</name>
    <dbReference type="NCBI Taxonomy" id="13191"/>
    <lineage>
        <taxon>Eukaryota</taxon>
        <taxon>Metazoa</taxon>
        <taxon>Ecdysozoa</taxon>
        <taxon>Arthropoda</taxon>
        <taxon>Hexapoda</taxon>
        <taxon>Insecta</taxon>
        <taxon>Pterygota</taxon>
        <taxon>Neoptera</taxon>
        <taxon>Endopterygota</taxon>
        <taxon>Lepidoptera</taxon>
        <taxon>Glossata</taxon>
        <taxon>Ditrysia</taxon>
        <taxon>Gelechioidea</taxon>
        <taxon>Gelechiidae</taxon>
        <taxon>Apatetrinae</taxon>
        <taxon>Pectinophora</taxon>
    </lineage>
</organism>
<evidence type="ECO:0000313" key="2">
    <source>
        <dbReference type="EMBL" id="JAT82071.1"/>
    </source>
</evidence>
<feature type="transmembrane region" description="Helical" evidence="1">
    <location>
        <begin position="28"/>
        <end position="46"/>
    </location>
</feature>
<proteinExistence type="predicted"/>
<dbReference type="EMBL" id="GDQN01005343">
    <property type="protein sequence ID" value="JAT85711.1"/>
    <property type="molecule type" value="Transcribed_RNA"/>
</dbReference>
<dbReference type="OrthoDB" id="8907274at2759"/>
<name>A0A1E1WGY7_PECGO</name>
<gene>
    <name evidence="4" type="ORF">g.7805</name>
    <name evidence="3" type="ORF">g.7806</name>
    <name evidence="2" type="ORF">g.7807</name>
</gene>
<evidence type="ECO:0000313" key="4">
    <source>
        <dbReference type="EMBL" id="JAT86260.1"/>
    </source>
</evidence>
<accession>A0A1E1WGY7</accession>
<feature type="non-terminal residue" evidence="4">
    <location>
        <position position="110"/>
    </location>
</feature>
<evidence type="ECO:0000256" key="1">
    <source>
        <dbReference type="SAM" id="Phobius"/>
    </source>
</evidence>
<dbReference type="EMBL" id="GDQN01004794">
    <property type="protein sequence ID" value="JAT86260.1"/>
    <property type="molecule type" value="Transcribed_RNA"/>
</dbReference>
<keyword evidence="1" id="KW-0472">Membrane</keyword>
<sequence length="110" mass="13272">MDTFNTIVEFLNDFVFYVQMKWNQTNRFLRALFLVLVFELQIYPTRKLGFRCNDSSLSYPFYGDTISWKWLLAVCSLAPLLVMLIVEQVCQDKEKARKRSLRWFKEYMFG</sequence>
<feature type="transmembrane region" description="Helical" evidence="1">
    <location>
        <begin position="66"/>
        <end position="90"/>
    </location>
</feature>
<keyword evidence="1" id="KW-0812">Transmembrane</keyword>
<reference evidence="4" key="1">
    <citation type="submission" date="2015-09" db="EMBL/GenBank/DDBJ databases">
        <title>De novo assembly of Pectinophora gossypiella (Pink Bollworm) gut transcriptome.</title>
        <authorList>
            <person name="Tassone E.E."/>
        </authorList>
    </citation>
    <scope>NUCLEOTIDE SEQUENCE</scope>
</reference>
<dbReference type="AlphaFoldDB" id="A0A1E1WGY7"/>